<evidence type="ECO:0000256" key="7">
    <source>
        <dbReference type="ARBA" id="ARBA00023242"/>
    </source>
</evidence>
<accession>A0A7R8UUQ2</accession>
<keyword evidence="4 8" id="KW-0863">Zinc-finger</keyword>
<evidence type="ECO:0000256" key="8">
    <source>
        <dbReference type="PROSITE-ProRule" id="PRU00042"/>
    </source>
</evidence>
<dbReference type="GO" id="GO:0003700">
    <property type="term" value="F:DNA-binding transcription factor activity"/>
    <property type="evidence" value="ECO:0007669"/>
    <property type="project" value="TreeGrafter"/>
</dbReference>
<evidence type="ECO:0000259" key="9">
    <source>
        <dbReference type="PROSITE" id="PS50157"/>
    </source>
</evidence>
<keyword evidence="11" id="KW-1185">Reference proteome</keyword>
<evidence type="ECO:0000256" key="3">
    <source>
        <dbReference type="ARBA" id="ARBA00022737"/>
    </source>
</evidence>
<dbReference type="InterPro" id="IPR013087">
    <property type="entry name" value="Znf_C2H2_type"/>
</dbReference>
<dbReference type="GO" id="GO:0008270">
    <property type="term" value="F:zinc ion binding"/>
    <property type="evidence" value="ECO:0007669"/>
    <property type="project" value="UniProtKB-KW"/>
</dbReference>
<sequence>MSDDTVVAEVYTENIKEESFDWNADQVDIKVKLLKCGEIYTLDNVNYILVCNICEESFPDIFEFGNHYRGKHPPLGQNTAPLPIVNDNQPNISSPVANAKVEAPSEEKEGNGNVDLDFLLSEYKVRSETEECIEISSDDDSTSDNTASNHQDIMHKELSEPESDFTCTAKKPLCDFVCKLCGSPLQNYASLRKHLTHQHKFIECKCCQKICVNQEQFEKHFITHIHDVESPHKIKKCRLVYTNLVYDNRPKKKCTKCEKLVPVDKKHDCVLKYRQKIYQMLKQHSTKHSSVKPFKCPCCDLQFETSELLKTHQNARLHFSFTCDCDREFKTIEDLKMHRSICLSLPQ</sequence>
<protein>
    <recommendedName>
        <fullName evidence="9">C2H2-type domain-containing protein</fullName>
    </recommendedName>
</protein>
<evidence type="ECO:0000313" key="11">
    <source>
        <dbReference type="Proteomes" id="UP000594454"/>
    </source>
</evidence>
<evidence type="ECO:0000313" key="10">
    <source>
        <dbReference type="EMBL" id="CAD7087005.1"/>
    </source>
</evidence>
<keyword evidence="6" id="KW-0238">DNA-binding</keyword>
<keyword evidence="5" id="KW-0862">Zinc</keyword>
<dbReference type="FunCoup" id="A0A7R8UUQ2">
    <property type="interactions" value="1"/>
</dbReference>
<dbReference type="Gene3D" id="3.30.160.60">
    <property type="entry name" value="Classic Zinc Finger"/>
    <property type="match status" value="1"/>
</dbReference>
<dbReference type="PANTHER" id="PTHR24390:SF159">
    <property type="entry name" value="GROWTH FACTOR INDEPENDENT 1 TRANSCRIPTIONAL REPRESSOR"/>
    <property type="match status" value="1"/>
</dbReference>
<dbReference type="PANTHER" id="PTHR24390">
    <property type="entry name" value="ZINC FINGER PROTEIN"/>
    <property type="match status" value="1"/>
</dbReference>
<dbReference type="AlphaFoldDB" id="A0A7R8UUQ2"/>
<dbReference type="PROSITE" id="PS50157">
    <property type="entry name" value="ZINC_FINGER_C2H2_2"/>
    <property type="match status" value="1"/>
</dbReference>
<dbReference type="PROSITE" id="PS00028">
    <property type="entry name" value="ZINC_FINGER_C2H2_1"/>
    <property type="match status" value="4"/>
</dbReference>
<dbReference type="GO" id="GO:0000978">
    <property type="term" value="F:RNA polymerase II cis-regulatory region sequence-specific DNA binding"/>
    <property type="evidence" value="ECO:0007669"/>
    <property type="project" value="TreeGrafter"/>
</dbReference>
<proteinExistence type="predicted"/>
<name>A0A7R8UUQ2_HERIL</name>
<gene>
    <name evidence="10" type="ORF">HERILL_LOCUS9739</name>
</gene>
<evidence type="ECO:0000256" key="5">
    <source>
        <dbReference type="ARBA" id="ARBA00022833"/>
    </source>
</evidence>
<dbReference type="EMBL" id="LR899012">
    <property type="protein sequence ID" value="CAD7087005.1"/>
    <property type="molecule type" value="Genomic_DNA"/>
</dbReference>
<dbReference type="Proteomes" id="UP000594454">
    <property type="component" value="Chromosome 4"/>
</dbReference>
<evidence type="ECO:0000256" key="4">
    <source>
        <dbReference type="ARBA" id="ARBA00022771"/>
    </source>
</evidence>
<feature type="domain" description="C2H2-type" evidence="9">
    <location>
        <begin position="294"/>
        <end position="318"/>
    </location>
</feature>
<dbReference type="SMART" id="SM00355">
    <property type="entry name" value="ZnF_C2H2"/>
    <property type="match status" value="4"/>
</dbReference>
<dbReference type="InParanoid" id="A0A7R8UUQ2"/>
<evidence type="ECO:0000256" key="1">
    <source>
        <dbReference type="ARBA" id="ARBA00004123"/>
    </source>
</evidence>
<keyword evidence="2" id="KW-0479">Metal-binding</keyword>
<dbReference type="GO" id="GO:0006357">
    <property type="term" value="P:regulation of transcription by RNA polymerase II"/>
    <property type="evidence" value="ECO:0007669"/>
    <property type="project" value="TreeGrafter"/>
</dbReference>
<organism evidence="10 11">
    <name type="scientific">Hermetia illucens</name>
    <name type="common">Black soldier fly</name>
    <dbReference type="NCBI Taxonomy" id="343691"/>
    <lineage>
        <taxon>Eukaryota</taxon>
        <taxon>Metazoa</taxon>
        <taxon>Ecdysozoa</taxon>
        <taxon>Arthropoda</taxon>
        <taxon>Hexapoda</taxon>
        <taxon>Insecta</taxon>
        <taxon>Pterygota</taxon>
        <taxon>Neoptera</taxon>
        <taxon>Endopterygota</taxon>
        <taxon>Diptera</taxon>
        <taxon>Brachycera</taxon>
        <taxon>Stratiomyomorpha</taxon>
        <taxon>Stratiomyidae</taxon>
        <taxon>Hermetiinae</taxon>
        <taxon>Hermetia</taxon>
    </lineage>
</organism>
<dbReference type="InterPro" id="IPR036236">
    <property type="entry name" value="Znf_C2H2_sf"/>
</dbReference>
<comment type="subcellular location">
    <subcellularLocation>
        <location evidence="1">Nucleus</location>
    </subcellularLocation>
</comment>
<dbReference type="GO" id="GO:0005634">
    <property type="term" value="C:nucleus"/>
    <property type="evidence" value="ECO:0007669"/>
    <property type="project" value="UniProtKB-SubCell"/>
</dbReference>
<evidence type="ECO:0000256" key="6">
    <source>
        <dbReference type="ARBA" id="ARBA00023125"/>
    </source>
</evidence>
<keyword evidence="7" id="KW-0539">Nucleus</keyword>
<evidence type="ECO:0000256" key="2">
    <source>
        <dbReference type="ARBA" id="ARBA00022723"/>
    </source>
</evidence>
<keyword evidence="3" id="KW-0677">Repeat</keyword>
<reference evidence="10 11" key="1">
    <citation type="submission" date="2020-11" db="EMBL/GenBank/DDBJ databases">
        <authorList>
            <person name="Wallbank WR R."/>
            <person name="Pardo Diaz C."/>
            <person name="Kozak K."/>
            <person name="Martin S."/>
            <person name="Jiggins C."/>
            <person name="Moest M."/>
            <person name="Warren A I."/>
            <person name="Generalovic N T."/>
            <person name="Byers J.R.P. K."/>
            <person name="Montejo-Kovacevich G."/>
            <person name="Yen C E."/>
        </authorList>
    </citation>
    <scope>NUCLEOTIDE SEQUENCE [LARGE SCALE GENOMIC DNA]</scope>
</reference>
<dbReference type="SUPFAM" id="SSF57667">
    <property type="entry name" value="beta-beta-alpha zinc fingers"/>
    <property type="match status" value="1"/>
</dbReference>